<reference evidence="2 3" key="1">
    <citation type="submission" date="2020-08" db="EMBL/GenBank/DDBJ databases">
        <title>Genomic Encyclopedia of Type Strains, Phase III (KMG-III): the genomes of soil and plant-associated and newly described type strains.</title>
        <authorList>
            <person name="Whitman W."/>
        </authorList>
    </citation>
    <scope>NUCLEOTIDE SEQUENCE [LARGE SCALE GENOMIC DNA]</scope>
    <source>
        <strain evidence="2 3">CECT 8075</strain>
    </source>
</reference>
<evidence type="ECO:0000313" key="3">
    <source>
        <dbReference type="Proteomes" id="UP000536179"/>
    </source>
</evidence>
<keyword evidence="3" id="KW-1185">Reference proteome</keyword>
<name>A0A7W5H909_9BACT</name>
<proteinExistence type="predicted"/>
<evidence type="ECO:0000256" key="1">
    <source>
        <dbReference type="SAM" id="MobiDB-lite"/>
    </source>
</evidence>
<protein>
    <submittedName>
        <fullName evidence="2">Uncharacterized protein</fullName>
    </submittedName>
</protein>
<dbReference type="RefSeq" id="WP_184309039.1">
    <property type="nucleotide sequence ID" value="NZ_JACHXU010000030.1"/>
</dbReference>
<dbReference type="EMBL" id="JACHXU010000030">
    <property type="protein sequence ID" value="MBB3210008.1"/>
    <property type="molecule type" value="Genomic_DNA"/>
</dbReference>
<dbReference type="Proteomes" id="UP000536179">
    <property type="component" value="Unassembled WGS sequence"/>
</dbReference>
<comment type="caution">
    <text evidence="2">The sequence shown here is derived from an EMBL/GenBank/DDBJ whole genome shotgun (WGS) entry which is preliminary data.</text>
</comment>
<accession>A0A7W5H909</accession>
<feature type="region of interest" description="Disordered" evidence="1">
    <location>
        <begin position="1"/>
        <end position="87"/>
    </location>
</feature>
<dbReference type="AlphaFoldDB" id="A0A7W5H909"/>
<feature type="compositionally biased region" description="Low complexity" evidence="1">
    <location>
        <begin position="19"/>
        <end position="56"/>
    </location>
</feature>
<sequence length="247" mass="25871">MSLRKIWNSLCGRSENSDTTANPETTAAQPAAPAAPRQAAEVAVASTAPTAPAKAKPATRRTASRPAAPVVAEAKPAAPAPQITPPKRSVLSMLSRGEHDALLKIVGDKQPTSILEIGVGDGSRMPAILAMLDQSGIEQGVVKAIVIDEFELGSGDVAMRDYHRQLAGLAIRPVIFPESVGRGLVNVAHRFGAIDLILVDAKTDETNSEALASFLGKVTHSATTVLTNTTGKWTTRQTGSEQTRRAA</sequence>
<organism evidence="2 3">
    <name type="scientific">Aporhodopirellula rubra</name>
    <dbReference type="NCBI Taxonomy" id="980271"/>
    <lineage>
        <taxon>Bacteria</taxon>
        <taxon>Pseudomonadati</taxon>
        <taxon>Planctomycetota</taxon>
        <taxon>Planctomycetia</taxon>
        <taxon>Pirellulales</taxon>
        <taxon>Pirellulaceae</taxon>
        <taxon>Aporhodopirellula</taxon>
    </lineage>
</organism>
<evidence type="ECO:0000313" key="2">
    <source>
        <dbReference type="EMBL" id="MBB3210008.1"/>
    </source>
</evidence>
<feature type="compositionally biased region" description="Low complexity" evidence="1">
    <location>
        <begin position="64"/>
        <end position="77"/>
    </location>
</feature>
<gene>
    <name evidence="2" type="ORF">FHS27_005854</name>
</gene>